<evidence type="ECO:0008006" key="4">
    <source>
        <dbReference type="Google" id="ProtNLM"/>
    </source>
</evidence>
<dbReference type="PANTHER" id="PTHR35871">
    <property type="entry name" value="EXPRESSED PROTEIN"/>
    <property type="match status" value="1"/>
</dbReference>
<gene>
    <name evidence="2" type="ORF">PGTG_04023</name>
</gene>
<dbReference type="InParanoid" id="E3K192"/>
<dbReference type="Proteomes" id="UP000008783">
    <property type="component" value="Unassembled WGS sequence"/>
</dbReference>
<feature type="region of interest" description="Disordered" evidence="1">
    <location>
        <begin position="1"/>
        <end position="70"/>
    </location>
</feature>
<feature type="compositionally biased region" description="Basic and acidic residues" evidence="1">
    <location>
        <begin position="15"/>
        <end position="25"/>
    </location>
</feature>
<feature type="compositionally biased region" description="Basic residues" evidence="1">
    <location>
        <begin position="26"/>
        <end position="41"/>
    </location>
</feature>
<dbReference type="eggNOG" id="ENOG502RT6R">
    <property type="taxonomic scope" value="Eukaryota"/>
</dbReference>
<organism evidence="2 3">
    <name type="scientific">Puccinia graminis f. sp. tritici (strain CRL 75-36-700-3 / race SCCL)</name>
    <name type="common">Black stem rust fungus</name>
    <dbReference type="NCBI Taxonomy" id="418459"/>
    <lineage>
        <taxon>Eukaryota</taxon>
        <taxon>Fungi</taxon>
        <taxon>Dikarya</taxon>
        <taxon>Basidiomycota</taxon>
        <taxon>Pucciniomycotina</taxon>
        <taxon>Pucciniomycetes</taxon>
        <taxon>Pucciniales</taxon>
        <taxon>Pucciniaceae</taxon>
        <taxon>Puccinia</taxon>
    </lineage>
</organism>
<dbReference type="HOGENOM" id="CLU_005726_6_0_1"/>
<protein>
    <recommendedName>
        <fullName evidence="4">Tc1-like transposase DDE domain-containing protein</fullName>
    </recommendedName>
</protein>
<keyword evidence="3" id="KW-1185">Reference proteome</keyword>
<feature type="compositionally biased region" description="Polar residues" evidence="1">
    <location>
        <begin position="48"/>
        <end position="59"/>
    </location>
</feature>
<dbReference type="Gene3D" id="3.30.420.10">
    <property type="entry name" value="Ribonuclease H-like superfamily/Ribonuclease H"/>
    <property type="match status" value="1"/>
</dbReference>
<dbReference type="PANTHER" id="PTHR35871:SF1">
    <property type="entry name" value="CXC1-LIKE CYSTEINE CLUSTER ASSOCIATED WITH KDZ TRANSPOSASES DOMAIN-CONTAINING PROTEIN"/>
    <property type="match status" value="1"/>
</dbReference>
<dbReference type="GeneID" id="10541537"/>
<feature type="region of interest" description="Disordered" evidence="1">
    <location>
        <begin position="150"/>
        <end position="178"/>
    </location>
</feature>
<evidence type="ECO:0000313" key="3">
    <source>
        <dbReference type="Proteomes" id="UP000008783"/>
    </source>
</evidence>
<dbReference type="VEuPathDB" id="FungiDB:PGTG_04023"/>
<evidence type="ECO:0000256" key="1">
    <source>
        <dbReference type="SAM" id="MobiDB-lite"/>
    </source>
</evidence>
<reference evidence="3" key="2">
    <citation type="journal article" date="2011" name="Proc. Natl. Acad. Sci. U.S.A.">
        <title>Obligate biotrophy features unraveled by the genomic analysis of rust fungi.</title>
        <authorList>
            <person name="Duplessis S."/>
            <person name="Cuomo C.A."/>
            <person name="Lin Y.-C."/>
            <person name="Aerts A."/>
            <person name="Tisserant E."/>
            <person name="Veneault-Fourrey C."/>
            <person name="Joly D.L."/>
            <person name="Hacquard S."/>
            <person name="Amselem J."/>
            <person name="Cantarel B.L."/>
            <person name="Chiu R."/>
            <person name="Coutinho P.M."/>
            <person name="Feau N."/>
            <person name="Field M."/>
            <person name="Frey P."/>
            <person name="Gelhaye E."/>
            <person name="Goldberg J."/>
            <person name="Grabherr M.G."/>
            <person name="Kodira C.D."/>
            <person name="Kohler A."/>
            <person name="Kuees U."/>
            <person name="Lindquist E.A."/>
            <person name="Lucas S.M."/>
            <person name="Mago R."/>
            <person name="Mauceli E."/>
            <person name="Morin E."/>
            <person name="Murat C."/>
            <person name="Pangilinan J.L."/>
            <person name="Park R."/>
            <person name="Pearson M."/>
            <person name="Quesneville H."/>
            <person name="Rouhier N."/>
            <person name="Sakthikumar S."/>
            <person name="Salamov A.A."/>
            <person name="Schmutz J."/>
            <person name="Selles B."/>
            <person name="Shapiro H."/>
            <person name="Tanguay P."/>
            <person name="Tuskan G.A."/>
            <person name="Henrissat B."/>
            <person name="Van de Peer Y."/>
            <person name="Rouze P."/>
            <person name="Ellis J.G."/>
            <person name="Dodds P.N."/>
            <person name="Schein J.E."/>
            <person name="Zhong S."/>
            <person name="Hamelin R.C."/>
            <person name="Grigoriev I.V."/>
            <person name="Szabo L.J."/>
            <person name="Martin F."/>
        </authorList>
    </citation>
    <scope>NUCLEOTIDE SEQUENCE [LARGE SCALE GENOMIC DNA]</scope>
    <source>
        <strain evidence="3">CRL 75-36-700-3 / race SCCL</strain>
    </source>
</reference>
<evidence type="ECO:0000313" key="2">
    <source>
        <dbReference type="EMBL" id="EFP78067.1"/>
    </source>
</evidence>
<accession>E3K192</accession>
<dbReference type="InterPro" id="IPR036397">
    <property type="entry name" value="RNaseH_sf"/>
</dbReference>
<dbReference type="AlphaFoldDB" id="E3K192"/>
<reference key="1">
    <citation type="submission" date="2007-01" db="EMBL/GenBank/DDBJ databases">
        <title>The Genome Sequence of Puccinia graminis f. sp. tritici Strain CRL 75-36-700-3.</title>
        <authorList>
            <consortium name="The Broad Institute Genome Sequencing Platform"/>
            <person name="Birren B."/>
            <person name="Lander E."/>
            <person name="Galagan J."/>
            <person name="Nusbaum C."/>
            <person name="Devon K."/>
            <person name="Cuomo C."/>
            <person name="Jaffe D."/>
            <person name="Butler J."/>
            <person name="Alvarez P."/>
            <person name="Gnerre S."/>
            <person name="Grabherr M."/>
            <person name="Mauceli E."/>
            <person name="Brockman W."/>
            <person name="Young S."/>
            <person name="LaButti K."/>
            <person name="Sykes S."/>
            <person name="DeCaprio D."/>
            <person name="Crawford M."/>
            <person name="Koehrsen M."/>
            <person name="Engels R."/>
            <person name="Montgomery P."/>
            <person name="Pearson M."/>
            <person name="Howarth C."/>
            <person name="Larson L."/>
            <person name="White J."/>
            <person name="Zeng Q."/>
            <person name="Kodira C."/>
            <person name="Yandava C."/>
            <person name="Alvarado L."/>
            <person name="O'Leary S."/>
            <person name="Szabo L."/>
            <person name="Dean R."/>
            <person name="Schein J."/>
        </authorList>
    </citation>
    <scope>NUCLEOTIDE SEQUENCE</scope>
    <source>
        <strain>CRL 75-36-700-3</strain>
    </source>
</reference>
<dbReference type="KEGG" id="pgr:PGTG_04023"/>
<dbReference type="STRING" id="418459.E3K192"/>
<dbReference type="RefSeq" id="XP_003322486.1">
    <property type="nucleotide sequence ID" value="XM_003322438.1"/>
</dbReference>
<dbReference type="OrthoDB" id="2449121at2759"/>
<sequence length="899" mass="102541">MVVNKGRTAQRNRRAREALEKEQRSTPKKKSTNKRRSKLPKATKPAPQFSTDAPGTQSKPIPIDNFGDSKDVPVIVEDNELSESQQKEIENRNQANDVVQLLGTLYGDSESDIENDEDQDINETSDNDEILECLWPLFCNKKDLTLSSTRTLASGGTGYRKPVKNPNSSSQKLIPRPLPSSTKCDYKKNFKKAVGKNNDIMNNWLIKTTQEDSSPPVSDTVQHNCILPSCERTQAHISTNALECRLLEQLASYLESPNKVSAESKIRISANKKWAELNLAIISATATCQDKLKKNPKFRYPTGTIEDLHQFNNLRCQYTISGVKKPSLTASLETAISAIRRAPPPDPTKPPIPRSGIYHARLISSHAVYVLKFKEIKNTKIGNRTNHKSILDDIELRRELFQWALTQKIGEVTPISFRNHVLNHTFPTFKIEKTISRQTATAWMYKLGFSPQEYRKSIYFDGHEREDVVEARKAYIKKYHQLRRLSRVYGGENLELASPVDPEIIGDQKETVFIFHDESTVHTKERPGVAWLLPGTSEIWSKNSGRLIHISDFILESTDRLTSREDDTTPTDAATIIYPGSTGDKWWDMQQLCDQVTQKAIPIFNQTHPDSQAVFVFDCSSAHGAYSPSALRVQNMNLNFGGKQSWLHDSVIPSDDPHIPPHLRGQLQTFSYSVRVILEERGLWQHYSQEVSKLGLRPLKFHCEACKSSGLHKDATERSERLIRQAESNGFFLSQEQCIQEILQEEGSPNSAIPKPSADAINPGIPCCWFQVMQLQSDFQNERPLLQMIIEDAGHVCLFLPKFHCELNPIELFWSYIKQAYRQETHRCKTFSEYKALFERIRQSCPLSTIRKYFRRIDRQISAYEQGYNGPQSINLMKKYSSHRCIPRRAAMQIDMLTS</sequence>
<dbReference type="GO" id="GO:0003676">
    <property type="term" value="F:nucleic acid binding"/>
    <property type="evidence" value="ECO:0007669"/>
    <property type="project" value="InterPro"/>
</dbReference>
<dbReference type="EMBL" id="DS178269">
    <property type="protein sequence ID" value="EFP78067.1"/>
    <property type="molecule type" value="Genomic_DNA"/>
</dbReference>
<proteinExistence type="predicted"/>
<name>E3K192_PUCGT</name>